<keyword evidence="4" id="KW-0378">Hydrolase</keyword>
<dbReference type="Proteomes" id="UP000315389">
    <property type="component" value="Unassembled WGS sequence"/>
</dbReference>
<keyword evidence="3" id="KW-0479">Metal-binding</keyword>
<dbReference type="GO" id="GO:0008936">
    <property type="term" value="F:nicotinamidase activity"/>
    <property type="evidence" value="ECO:0007669"/>
    <property type="project" value="UniProtKB-EC"/>
</dbReference>
<dbReference type="PANTHER" id="PTHR11080">
    <property type="entry name" value="PYRAZINAMIDASE/NICOTINAMIDASE"/>
    <property type="match status" value="1"/>
</dbReference>
<protein>
    <recommendedName>
        <fullName evidence="6">nicotinamidase</fullName>
        <ecNumber evidence="6">3.5.1.19</ecNumber>
    </recommendedName>
    <alternativeName>
        <fullName evidence="7">Nicotinamide deamidase</fullName>
    </alternativeName>
</protein>
<dbReference type="Pfam" id="PF00857">
    <property type="entry name" value="Isochorismatase"/>
    <property type="match status" value="1"/>
</dbReference>
<evidence type="ECO:0000259" key="8">
    <source>
        <dbReference type="Pfam" id="PF00857"/>
    </source>
</evidence>
<evidence type="ECO:0000256" key="1">
    <source>
        <dbReference type="ARBA" id="ARBA00006336"/>
    </source>
</evidence>
<keyword evidence="2" id="KW-0662">Pyridine nucleotide biosynthesis</keyword>
<evidence type="ECO:0000313" key="9">
    <source>
        <dbReference type="EMBL" id="TQL58496.1"/>
    </source>
</evidence>
<comment type="caution">
    <text evidence="9">The sequence shown here is derived from an EMBL/GenBank/DDBJ whole genome shotgun (WGS) entry which is preliminary data.</text>
</comment>
<dbReference type="RefSeq" id="WP_142121446.1">
    <property type="nucleotide sequence ID" value="NZ_BAAASV010000002.1"/>
</dbReference>
<accession>A0A542ZDR5</accession>
<dbReference type="OrthoDB" id="9791276at2"/>
<dbReference type="InterPro" id="IPR052347">
    <property type="entry name" value="Isochorismatase_Nicotinamidase"/>
</dbReference>
<dbReference type="InterPro" id="IPR036380">
    <property type="entry name" value="Isochorismatase-like_sf"/>
</dbReference>
<name>A0A542ZDR5_RARFA</name>
<evidence type="ECO:0000256" key="7">
    <source>
        <dbReference type="ARBA" id="ARBA00043224"/>
    </source>
</evidence>
<evidence type="ECO:0000256" key="2">
    <source>
        <dbReference type="ARBA" id="ARBA00022642"/>
    </source>
</evidence>
<comment type="similarity">
    <text evidence="1">Belongs to the isochorismatase family.</text>
</comment>
<organism evidence="9 10">
    <name type="scientific">Rarobacter faecitabidus</name>
    <dbReference type="NCBI Taxonomy" id="13243"/>
    <lineage>
        <taxon>Bacteria</taxon>
        <taxon>Bacillati</taxon>
        <taxon>Actinomycetota</taxon>
        <taxon>Actinomycetes</taxon>
        <taxon>Micrococcales</taxon>
        <taxon>Rarobacteraceae</taxon>
        <taxon>Rarobacter</taxon>
    </lineage>
</organism>
<evidence type="ECO:0000256" key="6">
    <source>
        <dbReference type="ARBA" id="ARBA00039017"/>
    </source>
</evidence>
<gene>
    <name evidence="9" type="ORF">FB461_1910</name>
</gene>
<dbReference type="SUPFAM" id="SSF52499">
    <property type="entry name" value="Isochorismatase-like hydrolases"/>
    <property type="match status" value="1"/>
</dbReference>
<evidence type="ECO:0000256" key="5">
    <source>
        <dbReference type="ARBA" id="ARBA00037900"/>
    </source>
</evidence>
<sequence>MARALIIVDVQNDFVEGGSLGVEGGLNVAGAIAAHVAANRYDLIVTTQDWHIDPGAHWSQQPDYVDTWPVHCAAGTSGAELHPEIVSALAAAPGPVLGVRKGQYRAAYSGFEGRTGLDDSSGQGLTDLLRAAGVTDLDIVGIATDHCVRATVLDAVEAGFDTNVIVGLTAGVAADSTAAALRAMREGGARLV</sequence>
<comment type="pathway">
    <text evidence="5">Cofactor biosynthesis; nicotinate biosynthesis; nicotinate from nicotinamide: step 1/1.</text>
</comment>
<dbReference type="GO" id="GO:0019363">
    <property type="term" value="P:pyridine nucleotide biosynthetic process"/>
    <property type="evidence" value="ECO:0007669"/>
    <property type="project" value="UniProtKB-KW"/>
</dbReference>
<dbReference type="InterPro" id="IPR000868">
    <property type="entry name" value="Isochorismatase-like_dom"/>
</dbReference>
<keyword evidence="10" id="KW-1185">Reference proteome</keyword>
<feature type="domain" description="Isochorismatase-like" evidence="8">
    <location>
        <begin position="4"/>
        <end position="190"/>
    </location>
</feature>
<dbReference type="EMBL" id="VFOS01000003">
    <property type="protein sequence ID" value="TQL58496.1"/>
    <property type="molecule type" value="Genomic_DNA"/>
</dbReference>
<dbReference type="Gene3D" id="3.40.50.850">
    <property type="entry name" value="Isochorismatase-like"/>
    <property type="match status" value="1"/>
</dbReference>
<evidence type="ECO:0000256" key="4">
    <source>
        <dbReference type="ARBA" id="ARBA00022801"/>
    </source>
</evidence>
<evidence type="ECO:0000313" key="10">
    <source>
        <dbReference type="Proteomes" id="UP000315389"/>
    </source>
</evidence>
<reference evidence="9 10" key="1">
    <citation type="submission" date="2019-06" db="EMBL/GenBank/DDBJ databases">
        <title>Sequencing the genomes of 1000 actinobacteria strains.</title>
        <authorList>
            <person name="Klenk H.-P."/>
        </authorList>
    </citation>
    <scope>NUCLEOTIDE SEQUENCE [LARGE SCALE GENOMIC DNA]</scope>
    <source>
        <strain evidence="9 10">DSM 4813</strain>
    </source>
</reference>
<dbReference type="EC" id="3.5.1.19" evidence="6"/>
<dbReference type="PANTHER" id="PTHR11080:SF2">
    <property type="entry name" value="LD05707P"/>
    <property type="match status" value="1"/>
</dbReference>
<evidence type="ECO:0000256" key="3">
    <source>
        <dbReference type="ARBA" id="ARBA00022723"/>
    </source>
</evidence>
<dbReference type="AlphaFoldDB" id="A0A542ZDR5"/>
<dbReference type="GO" id="GO:0046872">
    <property type="term" value="F:metal ion binding"/>
    <property type="evidence" value="ECO:0007669"/>
    <property type="project" value="UniProtKB-KW"/>
</dbReference>
<proteinExistence type="inferred from homology"/>